<sequence length="61" mass="6942">MVIERELVSVALFDRCREGVNQSFLEIIHMLLLERGCEISIHKSGKIIIKTGSEESARKEV</sequence>
<dbReference type="Proteomes" id="UP000885936">
    <property type="component" value="Unassembled WGS sequence"/>
</dbReference>
<evidence type="ECO:0000313" key="2">
    <source>
        <dbReference type="EMBL" id="OFV65638.1"/>
    </source>
</evidence>
<reference evidence="2 3" key="1">
    <citation type="submission" date="2016-05" db="EMBL/GenBank/DDBJ databases">
        <title>Microbial consortia oxidize butane by reversing methanogenesis.</title>
        <authorList>
            <person name="Laso-Perez R."/>
            <person name="Richter M."/>
            <person name="Wegener G."/>
            <person name="Musat F."/>
        </authorList>
    </citation>
    <scope>NUCLEOTIDE SEQUENCE [LARGE SCALE GENOMIC DNA]</scope>
    <source>
        <strain evidence="2">BOX1</strain>
    </source>
</reference>
<name>A0A1F2P3B1_9EURY</name>
<protein>
    <submittedName>
        <fullName evidence="2">Uncharacterized protein</fullName>
    </submittedName>
</protein>
<accession>A0A1F2P3B1</accession>
<organism evidence="2 3">
    <name type="scientific">Candidatus Syntropharchaeum butanivorans</name>
    <dbReference type="NCBI Taxonomy" id="1839936"/>
    <lineage>
        <taxon>Archaea</taxon>
        <taxon>Methanobacteriati</taxon>
        <taxon>Methanobacteriota</taxon>
        <taxon>Stenosarchaea group</taxon>
        <taxon>Methanomicrobia</taxon>
        <taxon>Methanosarcinales</taxon>
        <taxon>ANME-2 cluster</taxon>
        <taxon>Candidatus Syntropharchaeum</taxon>
    </lineage>
</organism>
<proteinExistence type="predicted"/>
<dbReference type="EMBL" id="LYOR01000009">
    <property type="protein sequence ID" value="OFV65638.1"/>
    <property type="molecule type" value="Genomic_DNA"/>
</dbReference>
<evidence type="ECO:0000313" key="3">
    <source>
        <dbReference type="Proteomes" id="UP000185779"/>
    </source>
</evidence>
<gene>
    <name evidence="1" type="ORF">ENI32_02900</name>
    <name evidence="2" type="ORF">SBU_001448</name>
</gene>
<dbReference type="EMBL" id="DRIE01000048">
    <property type="protein sequence ID" value="HEC56820.1"/>
    <property type="molecule type" value="Genomic_DNA"/>
</dbReference>
<evidence type="ECO:0000313" key="1">
    <source>
        <dbReference type="EMBL" id="HEC56820.1"/>
    </source>
</evidence>
<keyword evidence="3" id="KW-1185">Reference proteome</keyword>
<dbReference type="Proteomes" id="UP000185779">
    <property type="component" value="Unassembled WGS sequence"/>
</dbReference>
<dbReference type="STRING" id="1839936.SBU_001448"/>
<reference evidence="1" key="2">
    <citation type="journal article" date="2020" name="mSystems">
        <title>Genome- and Community-Level Interaction Insights into Carbon Utilization and Element Cycling Functions of Hydrothermarchaeota in Hydrothermal Sediment.</title>
        <authorList>
            <person name="Zhou Z."/>
            <person name="Liu Y."/>
            <person name="Xu W."/>
            <person name="Pan J."/>
            <person name="Luo Z.H."/>
            <person name="Li M."/>
        </authorList>
    </citation>
    <scope>NUCLEOTIDE SEQUENCE [LARGE SCALE GENOMIC DNA]</scope>
    <source>
        <strain evidence="1">HyVt-386</strain>
    </source>
</reference>
<dbReference type="AlphaFoldDB" id="A0A1F2P3B1"/>
<comment type="caution">
    <text evidence="2">The sequence shown here is derived from an EMBL/GenBank/DDBJ whole genome shotgun (WGS) entry which is preliminary data.</text>
</comment>